<dbReference type="KEGG" id="soa:G3M56_014135"/>
<dbReference type="CDD" id="cd06231">
    <property type="entry name" value="M14_REP34-like"/>
    <property type="match status" value="1"/>
</dbReference>
<evidence type="ECO:0000259" key="6">
    <source>
        <dbReference type="PROSITE" id="PS52035"/>
    </source>
</evidence>
<comment type="similarity">
    <text evidence="5">Belongs to the peptidase M14 family.</text>
</comment>
<dbReference type="GO" id="GO:0006508">
    <property type="term" value="P:proteolysis"/>
    <property type="evidence" value="ECO:0007669"/>
    <property type="project" value="InterPro"/>
</dbReference>
<evidence type="ECO:0000256" key="4">
    <source>
        <dbReference type="ARBA" id="ARBA00022833"/>
    </source>
</evidence>
<dbReference type="GO" id="GO:0004181">
    <property type="term" value="F:metallocarboxypeptidase activity"/>
    <property type="evidence" value="ECO:0007669"/>
    <property type="project" value="InterPro"/>
</dbReference>
<dbReference type="GO" id="GO:0008270">
    <property type="term" value="F:zinc ion binding"/>
    <property type="evidence" value="ECO:0007669"/>
    <property type="project" value="InterPro"/>
</dbReference>
<keyword evidence="7" id="KW-0121">Carboxypeptidase</keyword>
<dbReference type="RefSeq" id="WP_164365394.1">
    <property type="nucleotide sequence ID" value="NZ_CP066776.1"/>
</dbReference>
<keyword evidence="7" id="KW-0645">Protease</keyword>
<organism evidence="7 8">
    <name type="scientific">Sulfuriroseicoccus oceanibius</name>
    <dbReference type="NCBI Taxonomy" id="2707525"/>
    <lineage>
        <taxon>Bacteria</taxon>
        <taxon>Pseudomonadati</taxon>
        <taxon>Verrucomicrobiota</taxon>
        <taxon>Verrucomicrobiia</taxon>
        <taxon>Verrucomicrobiales</taxon>
        <taxon>Verrucomicrobiaceae</taxon>
        <taxon>Sulfuriroseicoccus</taxon>
    </lineage>
</organism>
<evidence type="ECO:0000313" key="8">
    <source>
        <dbReference type="Proteomes" id="UP000475117"/>
    </source>
</evidence>
<dbReference type="Pfam" id="PF24827">
    <property type="entry name" value="AstE_AspA_cat"/>
    <property type="match status" value="1"/>
</dbReference>
<dbReference type="InterPro" id="IPR055438">
    <property type="entry name" value="AstE_AspA_cat"/>
</dbReference>
<evidence type="ECO:0000256" key="2">
    <source>
        <dbReference type="ARBA" id="ARBA00022723"/>
    </source>
</evidence>
<accession>A0A6B3L8G6</accession>
<dbReference type="GO" id="GO:0016788">
    <property type="term" value="F:hydrolase activity, acting on ester bonds"/>
    <property type="evidence" value="ECO:0007669"/>
    <property type="project" value="InterPro"/>
</dbReference>
<keyword evidence="8" id="KW-1185">Reference proteome</keyword>
<comment type="cofactor">
    <cofactor evidence="1">
        <name>Zn(2+)</name>
        <dbReference type="ChEBI" id="CHEBI:29105"/>
    </cofactor>
</comment>
<feature type="domain" description="Peptidase M14" evidence="6">
    <location>
        <begin position="1"/>
        <end position="240"/>
    </location>
</feature>
<evidence type="ECO:0000256" key="3">
    <source>
        <dbReference type="ARBA" id="ARBA00022801"/>
    </source>
</evidence>
<gene>
    <name evidence="7" type="ORF">G3M56_014135</name>
</gene>
<proteinExistence type="inferred from homology"/>
<dbReference type="PROSITE" id="PS52035">
    <property type="entry name" value="PEPTIDASE_M14"/>
    <property type="match status" value="1"/>
</dbReference>
<reference evidence="7 8" key="1">
    <citation type="submission" date="2020-12" db="EMBL/GenBank/DDBJ databases">
        <title>Sulforoseuscoccus oceanibium gen. nov., sp. nov., a representative of the phylum Verrucomicrobia with special cytoplasmic membrane, and proposal of Sulforoseuscoccusaceae fam. nov.</title>
        <authorList>
            <person name="Xi F."/>
        </authorList>
    </citation>
    <scope>NUCLEOTIDE SEQUENCE [LARGE SCALE GENOMIC DNA]</scope>
    <source>
        <strain evidence="7 8">T37</strain>
    </source>
</reference>
<sequence>MDVHELIRSFDDEFSRIGAKREQYGDVCGYPLVAYRLGDGARRGYVSAGMHGDEPAGPLALLELLREGFFKPTGISWVICPVLNPTGLALAQRENHQGEDLNRDYLSRRTDEVAGHARWLDGASYDFALSLHEDWESTGFYYYEINQGEDCPERYALISAAVGEVMQMEPEQVIDDHNVRKPGWIYHECEPDEPERWPEAIFLAKIGCPLSFTFETPSSAPLELRVQAHKAAMRSALAVCLP</sequence>
<dbReference type="EMBL" id="CP066776">
    <property type="protein sequence ID" value="QQL44980.1"/>
    <property type="molecule type" value="Genomic_DNA"/>
</dbReference>
<dbReference type="AlphaFoldDB" id="A0A6B3L8G6"/>
<dbReference type="Gene3D" id="3.40.630.10">
    <property type="entry name" value="Zn peptidases"/>
    <property type="match status" value="1"/>
</dbReference>
<dbReference type="Proteomes" id="UP000475117">
    <property type="component" value="Chromosome"/>
</dbReference>
<dbReference type="SUPFAM" id="SSF53187">
    <property type="entry name" value="Zn-dependent exopeptidases"/>
    <property type="match status" value="1"/>
</dbReference>
<feature type="active site" description="Proton donor/acceptor" evidence="5">
    <location>
        <position position="215"/>
    </location>
</feature>
<evidence type="ECO:0000256" key="1">
    <source>
        <dbReference type="ARBA" id="ARBA00001947"/>
    </source>
</evidence>
<keyword evidence="4" id="KW-0862">Zinc</keyword>
<keyword evidence="2" id="KW-0479">Metal-binding</keyword>
<evidence type="ECO:0000256" key="5">
    <source>
        <dbReference type="PROSITE-ProRule" id="PRU01379"/>
    </source>
</evidence>
<evidence type="ECO:0000313" key="7">
    <source>
        <dbReference type="EMBL" id="QQL44980.1"/>
    </source>
</evidence>
<dbReference type="InterPro" id="IPR000834">
    <property type="entry name" value="Peptidase_M14"/>
</dbReference>
<keyword evidence="3" id="KW-0378">Hydrolase</keyword>
<name>A0A6B3L8G6_9BACT</name>
<protein>
    <submittedName>
        <fullName evidence="7">M14 family metallocarboxypeptidase</fullName>
    </submittedName>
</protein>